<dbReference type="AlphaFoldDB" id="A0A317EJR0"/>
<dbReference type="GO" id="GO:0016740">
    <property type="term" value="F:transferase activity"/>
    <property type="evidence" value="ECO:0007669"/>
    <property type="project" value="UniProtKB-KW"/>
</dbReference>
<evidence type="ECO:0000313" key="4">
    <source>
        <dbReference type="EMBL" id="PWS26103.1"/>
    </source>
</evidence>
<dbReference type="CDD" id="cd00761">
    <property type="entry name" value="Glyco_tranf_GTA_type"/>
    <property type="match status" value="1"/>
</dbReference>
<dbReference type="SUPFAM" id="SSF53448">
    <property type="entry name" value="Nucleotide-diphospho-sugar transferases"/>
    <property type="match status" value="1"/>
</dbReference>
<dbReference type="Pfam" id="PF00535">
    <property type="entry name" value="Glycos_transf_2"/>
    <property type="match status" value="1"/>
</dbReference>
<comment type="caution">
    <text evidence="4">The sequence shown here is derived from an EMBL/GenBank/DDBJ whole genome shotgun (WGS) entry which is preliminary data.</text>
</comment>
<dbReference type="InterPro" id="IPR027791">
    <property type="entry name" value="Galactosyl_T_C"/>
</dbReference>
<organism evidence="4 5">
    <name type="scientific">Pedobacter yonginense</name>
    <dbReference type="NCBI Taxonomy" id="651869"/>
    <lineage>
        <taxon>Bacteria</taxon>
        <taxon>Pseudomonadati</taxon>
        <taxon>Bacteroidota</taxon>
        <taxon>Sphingobacteriia</taxon>
        <taxon>Sphingobacteriales</taxon>
        <taxon>Sphingobacteriaceae</taxon>
        <taxon>Pedobacter</taxon>
    </lineage>
</organism>
<evidence type="ECO:0000256" key="1">
    <source>
        <dbReference type="ARBA" id="ARBA00022679"/>
    </source>
</evidence>
<name>A0A317EJR0_9SPHI</name>
<keyword evidence="5" id="KW-1185">Reference proteome</keyword>
<dbReference type="OrthoDB" id="9796770at2"/>
<evidence type="ECO:0000259" key="2">
    <source>
        <dbReference type="Pfam" id="PF00535"/>
    </source>
</evidence>
<dbReference type="RefSeq" id="WP_109926668.1">
    <property type="nucleotide sequence ID" value="NZ_QGNZ01000004.1"/>
</dbReference>
<dbReference type="InterPro" id="IPR001173">
    <property type="entry name" value="Glyco_trans_2-like"/>
</dbReference>
<dbReference type="InterPro" id="IPR029044">
    <property type="entry name" value="Nucleotide-diphossugar_trans"/>
</dbReference>
<reference evidence="4 5" key="1">
    <citation type="submission" date="2018-05" db="EMBL/GenBank/DDBJ databases">
        <title>Pedobacter paludis sp. nov., isolated from wetland soil.</title>
        <authorList>
            <person name="Zhang Y."/>
            <person name="Wang G."/>
        </authorList>
    </citation>
    <scope>NUCLEOTIDE SEQUENCE [LARGE SCALE GENOMIC DNA]</scope>
    <source>
        <strain evidence="4 5">KCTC22721</strain>
    </source>
</reference>
<dbReference type="EMBL" id="QGNZ01000004">
    <property type="protein sequence ID" value="PWS26103.1"/>
    <property type="molecule type" value="Genomic_DNA"/>
</dbReference>
<accession>A0A317EJR0</accession>
<dbReference type="Proteomes" id="UP000245379">
    <property type="component" value="Unassembled WGS sequence"/>
</dbReference>
<keyword evidence="1" id="KW-0808">Transferase</keyword>
<dbReference type="Pfam" id="PF02709">
    <property type="entry name" value="Glyco_transf_7C"/>
    <property type="match status" value="1"/>
</dbReference>
<feature type="domain" description="Glycosyltransferase 2-like" evidence="2">
    <location>
        <begin position="15"/>
        <end position="147"/>
    </location>
</feature>
<gene>
    <name evidence="4" type="ORF">DHW03_14995</name>
</gene>
<evidence type="ECO:0000259" key="3">
    <source>
        <dbReference type="Pfam" id="PF02709"/>
    </source>
</evidence>
<evidence type="ECO:0000313" key="5">
    <source>
        <dbReference type="Proteomes" id="UP000245379"/>
    </source>
</evidence>
<protein>
    <submittedName>
        <fullName evidence="4">Uncharacterized protein</fullName>
    </submittedName>
</protein>
<sequence>MGKYFTDILKDFNLSIIMPFYRKFDAFSRILPLNANLFSRNGIEVIIVLDEPSQKKQVLDLIKCYPLINWIIILNRNEHPWRNPSRAINVGIKNASKKYTMVCSPESYFETDAIFRLRVVVEFYEASFAVGKVYFNTYGDFSLNSNMGLSYGSIMVKKSHLINVGCYQEEFDNWGGEDDQIRHKLEFYGYKKIYVDDAILIHFDGSPSEIVNRNQKSREIPDYTYQYSQRPSSKNLEQRNWGKDFDEIIFDYRKKKLDLEID</sequence>
<feature type="domain" description="Galactosyltransferase C-terminal" evidence="3">
    <location>
        <begin position="152"/>
        <end position="191"/>
    </location>
</feature>
<dbReference type="Gene3D" id="3.90.550.10">
    <property type="entry name" value="Spore Coat Polysaccharide Biosynthesis Protein SpsA, Chain A"/>
    <property type="match status" value="1"/>
</dbReference>
<proteinExistence type="predicted"/>